<protein>
    <submittedName>
        <fullName evidence="3">Uncharacterized protein</fullName>
    </submittedName>
</protein>
<dbReference type="Gene3D" id="1.10.443.20">
    <property type="entry name" value="Centromere DNA-binding protein complex CBF3 subunit, domain 2"/>
    <property type="match status" value="1"/>
</dbReference>
<dbReference type="GO" id="GO:0000981">
    <property type="term" value="F:DNA-binding transcription factor activity, RNA polymerase II-specific"/>
    <property type="evidence" value="ECO:0007669"/>
    <property type="project" value="TreeGrafter"/>
</dbReference>
<dbReference type="HOGENOM" id="CLU_639651_0_0_1"/>
<dbReference type="PANTHER" id="PTHR37784">
    <property type="entry name" value="PROTEIN MSN1"/>
    <property type="match status" value="1"/>
</dbReference>
<name>B8MCU1_TALSN</name>
<dbReference type="OrthoDB" id="4325529at2759"/>
<dbReference type="InterPro" id="IPR052146">
    <property type="entry name" value="HOT1"/>
</dbReference>
<evidence type="ECO:0000313" key="4">
    <source>
        <dbReference type="Proteomes" id="UP000001745"/>
    </source>
</evidence>
<evidence type="ECO:0000313" key="3">
    <source>
        <dbReference type="EMBL" id="EED18993.1"/>
    </source>
</evidence>
<dbReference type="InterPro" id="IPR031872">
    <property type="entry name" value="NDC10_II"/>
</dbReference>
<dbReference type="GeneID" id="8099128"/>
<feature type="domain" description="Ndc10" evidence="2">
    <location>
        <begin position="55"/>
        <end position="154"/>
    </location>
</feature>
<proteinExistence type="predicted"/>
<dbReference type="Proteomes" id="UP000001745">
    <property type="component" value="Unassembled WGS sequence"/>
</dbReference>
<dbReference type="Pfam" id="PF12550">
    <property type="entry name" value="GCR1_C"/>
    <property type="match status" value="1"/>
</dbReference>
<dbReference type="RefSeq" id="XP_002482985.1">
    <property type="nucleotide sequence ID" value="XM_002482940.1"/>
</dbReference>
<dbReference type="EMBL" id="EQ962655">
    <property type="protein sequence ID" value="EED18993.1"/>
    <property type="molecule type" value="Genomic_DNA"/>
</dbReference>
<dbReference type="STRING" id="441959.B8MCU1"/>
<organism evidence="3 4">
    <name type="scientific">Talaromyces stipitatus (strain ATCC 10500 / CBS 375.48 / QM 6759 / NRRL 1006)</name>
    <name type="common">Penicillium stipitatum</name>
    <dbReference type="NCBI Taxonomy" id="441959"/>
    <lineage>
        <taxon>Eukaryota</taxon>
        <taxon>Fungi</taxon>
        <taxon>Dikarya</taxon>
        <taxon>Ascomycota</taxon>
        <taxon>Pezizomycotina</taxon>
        <taxon>Eurotiomycetes</taxon>
        <taxon>Eurotiomycetidae</taxon>
        <taxon>Eurotiales</taxon>
        <taxon>Trichocomaceae</taxon>
        <taxon>Talaromyces</taxon>
        <taxon>Talaromyces sect. Talaromyces</taxon>
    </lineage>
</organism>
<keyword evidence="4" id="KW-1185">Reference proteome</keyword>
<reference evidence="4" key="1">
    <citation type="journal article" date="2015" name="Genome Announc.">
        <title>Genome sequence of the AIDS-associated pathogen Penicillium marneffei (ATCC18224) and its near taxonomic relative Talaromyces stipitatus (ATCC10500).</title>
        <authorList>
            <person name="Nierman W.C."/>
            <person name="Fedorova-Abrams N.D."/>
            <person name="Andrianopoulos A."/>
        </authorList>
    </citation>
    <scope>NUCLEOTIDE SEQUENCE [LARGE SCALE GENOMIC DNA]</scope>
    <source>
        <strain evidence="4">ATCC 10500 / CBS 375.48 / QM 6759 / NRRL 1006</strain>
    </source>
</reference>
<dbReference type="PANTHER" id="PTHR37784:SF1">
    <property type="entry name" value="GLYCOLYTIC GENES TRANSCRIPTIONAL ACTIVATOR GCR1"/>
    <property type="match status" value="1"/>
</dbReference>
<dbReference type="InterPro" id="IPR038279">
    <property type="entry name" value="Ndc10_dom2_sf"/>
</dbReference>
<dbReference type="VEuPathDB" id="FungiDB:TSTA_127010"/>
<evidence type="ECO:0000259" key="2">
    <source>
        <dbReference type="Pfam" id="PF16787"/>
    </source>
</evidence>
<dbReference type="GO" id="GO:0060963">
    <property type="term" value="P:positive regulation of ribosomal protein gene transcription by RNA polymerase II"/>
    <property type="evidence" value="ECO:0007669"/>
    <property type="project" value="TreeGrafter"/>
</dbReference>
<gene>
    <name evidence="3" type="ORF">TSTA_127010</name>
</gene>
<dbReference type="InParanoid" id="B8MCU1"/>
<feature type="domain" description="Transcription activator GCR1-like" evidence="1">
    <location>
        <begin position="182"/>
        <end position="251"/>
    </location>
</feature>
<dbReference type="InterPro" id="IPR022210">
    <property type="entry name" value="TF_GCR1-like"/>
</dbReference>
<evidence type="ECO:0000259" key="1">
    <source>
        <dbReference type="Pfam" id="PF12550"/>
    </source>
</evidence>
<sequence>MSLTVRFGWPSRYLRNRTDSQGAAVVQTLGLPSVKAYTSAIVDLWRFQQSLGRKLQAQEAYLRTTVDFLFGHNMLLRGEDWRHLELADLFTLRMDEGPTPCWPMILMKLNGKTNQFGQLKYMGVVQHKDPLLCTICHTAFYLFHGWEIMHEPVPQPLSGHSSTQRAVRISPFLPDVSYNTDLRELWEEWHVGIHGNPSIQSLEDSYRCRWRSDNKERVFFSCRKVIIDWIQAQVSKGILLADAIDEIELMRRTSQRTLYQLQALLKKVSYSPSPLLLQIASNGRQTSRFARRTLALPNSEQINPLQAHHQFLRSSLSYGHGKEVFDAEAEAALAGAQAAIAYPTAQFATNLWICLDNLEDLPKKSLNPSAPLQPPGHFAKGFLILKADLSKSDGSLDTPGSLRTKRLISLLKRELPQSLLLLTNPHTPR</sequence>
<dbReference type="Pfam" id="PF16787">
    <property type="entry name" value="NDC10_II"/>
    <property type="match status" value="1"/>
</dbReference>
<dbReference type="GO" id="GO:0000978">
    <property type="term" value="F:RNA polymerase II cis-regulatory region sequence-specific DNA binding"/>
    <property type="evidence" value="ECO:0007669"/>
    <property type="project" value="TreeGrafter"/>
</dbReference>
<accession>B8MCU1</accession>
<dbReference type="AlphaFoldDB" id="B8MCU1"/>
<dbReference type="eggNOG" id="ENOG502SBAB">
    <property type="taxonomic scope" value="Eukaryota"/>
</dbReference>